<evidence type="ECO:0000313" key="3">
    <source>
        <dbReference type="EMBL" id="GMH57474.1"/>
    </source>
</evidence>
<proteinExistence type="predicted"/>
<dbReference type="Proteomes" id="UP001165122">
    <property type="component" value="Unassembled WGS sequence"/>
</dbReference>
<gene>
    <name evidence="3" type="ORF">TrLO_g15153</name>
</gene>
<dbReference type="PANTHER" id="PTHR45641">
    <property type="entry name" value="TETRATRICOPEPTIDE REPEAT PROTEIN (AFU_ORTHOLOGUE AFUA_6G03870)"/>
    <property type="match status" value="1"/>
</dbReference>
<sequence length="108" mass="12436">MMNIDYKQFNMKDILAFFGNYNRGVVTKKGVVDGIKNLKNEEKALEYYGRALEGKERTMGTNHPDTLATVMNIAIVNYYTQNYGKAEKFYQRVLEGREAQLGKDHSET</sequence>
<dbReference type="Gene3D" id="1.25.40.10">
    <property type="entry name" value="Tetratricopeptide repeat domain"/>
    <property type="match status" value="1"/>
</dbReference>
<dbReference type="Pfam" id="PF13424">
    <property type="entry name" value="TPR_12"/>
    <property type="match status" value="1"/>
</dbReference>
<evidence type="ECO:0008006" key="5">
    <source>
        <dbReference type="Google" id="ProtNLM"/>
    </source>
</evidence>
<protein>
    <recommendedName>
        <fullName evidence="5">Kinesin light chain</fullName>
    </recommendedName>
</protein>
<keyword evidence="4" id="KW-1185">Reference proteome</keyword>
<dbReference type="PANTHER" id="PTHR45641:SF19">
    <property type="entry name" value="NEPHROCYSTIN-3"/>
    <property type="match status" value="1"/>
</dbReference>
<dbReference type="SUPFAM" id="SSF48452">
    <property type="entry name" value="TPR-like"/>
    <property type="match status" value="1"/>
</dbReference>
<keyword evidence="2" id="KW-0802">TPR repeat</keyword>
<accession>A0A9W6ZVW9</accession>
<dbReference type="EMBL" id="BRXW01000468">
    <property type="protein sequence ID" value="GMH57474.1"/>
    <property type="molecule type" value="Genomic_DNA"/>
</dbReference>
<evidence type="ECO:0000313" key="4">
    <source>
        <dbReference type="Proteomes" id="UP001165122"/>
    </source>
</evidence>
<comment type="caution">
    <text evidence="3">The sequence shown here is derived from an EMBL/GenBank/DDBJ whole genome shotgun (WGS) entry which is preliminary data.</text>
</comment>
<evidence type="ECO:0000256" key="1">
    <source>
        <dbReference type="ARBA" id="ARBA00022737"/>
    </source>
</evidence>
<organism evidence="3 4">
    <name type="scientific">Triparma laevis f. longispina</name>
    <dbReference type="NCBI Taxonomy" id="1714387"/>
    <lineage>
        <taxon>Eukaryota</taxon>
        <taxon>Sar</taxon>
        <taxon>Stramenopiles</taxon>
        <taxon>Ochrophyta</taxon>
        <taxon>Bolidophyceae</taxon>
        <taxon>Parmales</taxon>
        <taxon>Triparmaceae</taxon>
        <taxon>Triparma</taxon>
    </lineage>
</organism>
<dbReference type="InterPro" id="IPR011990">
    <property type="entry name" value="TPR-like_helical_dom_sf"/>
</dbReference>
<reference evidence="4" key="1">
    <citation type="journal article" date="2023" name="Commun. Biol.">
        <title>Genome analysis of Parmales, the sister group of diatoms, reveals the evolutionary specialization of diatoms from phago-mixotrophs to photoautotrophs.</title>
        <authorList>
            <person name="Ban H."/>
            <person name="Sato S."/>
            <person name="Yoshikawa S."/>
            <person name="Yamada K."/>
            <person name="Nakamura Y."/>
            <person name="Ichinomiya M."/>
            <person name="Sato N."/>
            <person name="Blanc-Mathieu R."/>
            <person name="Endo H."/>
            <person name="Kuwata A."/>
            <person name="Ogata H."/>
        </authorList>
    </citation>
    <scope>NUCLEOTIDE SEQUENCE [LARGE SCALE GENOMIC DNA]</scope>
    <source>
        <strain evidence="4">NIES 3700</strain>
    </source>
</reference>
<dbReference type="OrthoDB" id="1658288at2759"/>
<keyword evidence="1" id="KW-0677">Repeat</keyword>
<evidence type="ECO:0000256" key="2">
    <source>
        <dbReference type="ARBA" id="ARBA00022803"/>
    </source>
</evidence>
<dbReference type="AlphaFoldDB" id="A0A9W6ZVW9"/>
<name>A0A9W6ZVW9_9STRA</name>